<feature type="compositionally biased region" description="Low complexity" evidence="1">
    <location>
        <begin position="1"/>
        <end position="12"/>
    </location>
</feature>
<dbReference type="EnsemblMetazoa" id="PPA24770.1">
    <property type="protein sequence ID" value="PPA24770.1"/>
    <property type="gene ID" value="WBGene00114324"/>
</dbReference>
<feature type="domain" description="DUF7627" evidence="2">
    <location>
        <begin position="68"/>
        <end position="295"/>
    </location>
</feature>
<dbReference type="PANTHER" id="PTHR12598:SF0">
    <property type="entry name" value="COPPER HOMEOSTASIS PROTEIN CUTC HOMOLOG"/>
    <property type="match status" value="1"/>
</dbReference>
<name>A0A2A6BPL1_PRIPA</name>
<evidence type="ECO:0000313" key="3">
    <source>
        <dbReference type="EnsemblMetazoa" id="PPA24770.1"/>
    </source>
</evidence>
<reference evidence="4" key="1">
    <citation type="journal article" date="2008" name="Nat. Genet.">
        <title>The Pristionchus pacificus genome provides a unique perspective on nematode lifestyle and parasitism.</title>
        <authorList>
            <person name="Dieterich C."/>
            <person name="Clifton S.W."/>
            <person name="Schuster L.N."/>
            <person name="Chinwalla A."/>
            <person name="Delehaunty K."/>
            <person name="Dinkelacker I."/>
            <person name="Fulton L."/>
            <person name="Fulton R."/>
            <person name="Godfrey J."/>
            <person name="Minx P."/>
            <person name="Mitreva M."/>
            <person name="Roeseler W."/>
            <person name="Tian H."/>
            <person name="Witte H."/>
            <person name="Yang S.P."/>
            <person name="Wilson R.K."/>
            <person name="Sommer R.J."/>
        </authorList>
    </citation>
    <scope>NUCLEOTIDE SEQUENCE [LARGE SCALE GENOMIC DNA]</scope>
    <source>
        <strain evidence="4">PS312</strain>
    </source>
</reference>
<evidence type="ECO:0000256" key="1">
    <source>
        <dbReference type="SAM" id="MobiDB-lite"/>
    </source>
</evidence>
<accession>A0A2A6BPL1</accession>
<accession>A0A8R1YLW7</accession>
<keyword evidence="4" id="KW-1185">Reference proteome</keyword>
<dbReference type="InterPro" id="IPR005627">
    <property type="entry name" value="CutC-like"/>
</dbReference>
<dbReference type="Proteomes" id="UP000005239">
    <property type="component" value="Unassembled WGS sequence"/>
</dbReference>
<proteinExistence type="predicted"/>
<dbReference type="InterPro" id="IPR056044">
    <property type="entry name" value="DUF7627"/>
</dbReference>
<dbReference type="Pfam" id="PF24628">
    <property type="entry name" value="DUF7627"/>
    <property type="match status" value="1"/>
</dbReference>
<sequence length="306" mass="34396">MQSLSSRTSSTRPRLDGNNANRRMFASIQSTIRSGRDSKSAAAASSRIEREPRRKEYTPLVLKSVDEIIAQLTDSGKRGEHSTDQIKQNLEASSSTLAEMWDEEWAKLVEVLVKMCLVSDEAVFVVELLPICMKYADFLEAFRERMIAVASAFVLGEQAGGERRQEQVPAFLGSMLCARWPRGMHRDTLESNPILFTAIEIVRGWILVVQDSNEGGAKKSEETTELLNRCSSALAALCESQQRSLWLSRPELVDDMYKCFKRAITHNLEIDGDIKCSLLHSYMLMTEWTRSKAVTSKCSTTQTASR</sequence>
<organism evidence="3 4">
    <name type="scientific">Pristionchus pacificus</name>
    <name type="common">Parasitic nematode worm</name>
    <dbReference type="NCBI Taxonomy" id="54126"/>
    <lineage>
        <taxon>Eukaryota</taxon>
        <taxon>Metazoa</taxon>
        <taxon>Ecdysozoa</taxon>
        <taxon>Nematoda</taxon>
        <taxon>Chromadorea</taxon>
        <taxon>Rhabditida</taxon>
        <taxon>Rhabditina</taxon>
        <taxon>Diplogasteromorpha</taxon>
        <taxon>Diplogasteroidea</taxon>
        <taxon>Neodiplogasteridae</taxon>
        <taxon>Pristionchus</taxon>
    </lineage>
</organism>
<dbReference type="OrthoDB" id="5820655at2759"/>
<protein>
    <recommendedName>
        <fullName evidence="2">DUF7627 domain-containing protein</fullName>
    </recommendedName>
</protein>
<gene>
    <name evidence="3" type="primary">WBGene00114324</name>
</gene>
<feature type="region of interest" description="Disordered" evidence="1">
    <location>
        <begin position="1"/>
        <end position="52"/>
    </location>
</feature>
<dbReference type="AlphaFoldDB" id="A0A2A6BPL1"/>
<evidence type="ECO:0000313" key="4">
    <source>
        <dbReference type="Proteomes" id="UP000005239"/>
    </source>
</evidence>
<dbReference type="PANTHER" id="PTHR12598">
    <property type="entry name" value="COPPER HOMEOSTASIS PROTEIN CUTC"/>
    <property type="match status" value="1"/>
</dbReference>
<reference evidence="3" key="2">
    <citation type="submission" date="2022-06" db="UniProtKB">
        <authorList>
            <consortium name="EnsemblMetazoa"/>
        </authorList>
    </citation>
    <scope>IDENTIFICATION</scope>
    <source>
        <strain evidence="3">PS312</strain>
    </source>
</reference>
<evidence type="ECO:0000259" key="2">
    <source>
        <dbReference type="Pfam" id="PF24628"/>
    </source>
</evidence>